<feature type="transmembrane region" description="Helical" evidence="8">
    <location>
        <begin position="379"/>
        <end position="399"/>
    </location>
</feature>
<sequence>MALFTSRILLLVLSLIVSKHIVQAGESGDSIAPAARPKLPPRLPLTVDVISNIRRPGALLFSLEVTDSFVMNYTLKCVALDTVYRVTAVMSVRSVVEIVSNNSFGISCLEAKPFELFNATSSTTAELYQNGSALTAEDYIETGENVSYVGYVQGKINMTVSTYNIGRSFLLLMADDVNNPMHPQSFDGASQTTEGSAAFSERPNSSIGSTDNHHQGHGHRTESAANQLPPNVVGRAIVMVMQLPRTIDKVFRILLYIVIILATIGMGVSVELAVVKAVLRRPVAPLIGLGCQYICMPLLAYVIAHAIPQDNPAVSLGIFLCGVVPGGGMSNMFTFLLGGDLSLSVTMTVISNVAGLAFIPMWIFILGDSFKDDITEFKIPYLNILETLAVAILPIFLGIIIKHKVPKLTKVIMKVLKPVLLVVVAFVISLGIYTNLFIFRLIKPMTIAAGCLLPYLGYVVGGLVSLVLCQSWCRVKTIAIETGIQNTGIAFLIVFLSLPPPDNQLAAVGPASSAIMTPLPLFGLVLCYIIYQRCRARGQQPATDEEGGADQLKPGNVSDQEVAKLASESITGKNGVKVKALPWSKMRTSKGDKERNLKKKESEKVKALKAIAQGQGTAAIVVLWSKLTRQPQPVPVDMMFKNDITVAPPEEDRLVNERRPEDGH</sequence>
<evidence type="ECO:0000256" key="3">
    <source>
        <dbReference type="ARBA" id="ARBA00022692"/>
    </source>
</evidence>
<dbReference type="EMBL" id="CAXITT010000392">
    <property type="protein sequence ID" value="CAL1540661.1"/>
    <property type="molecule type" value="Genomic_DNA"/>
</dbReference>
<keyword evidence="6 8" id="KW-0472">Membrane</keyword>
<dbReference type="Pfam" id="PF01758">
    <property type="entry name" value="SBF"/>
    <property type="match status" value="1"/>
</dbReference>
<evidence type="ECO:0000256" key="6">
    <source>
        <dbReference type="ARBA" id="ARBA00023136"/>
    </source>
</evidence>
<dbReference type="GO" id="GO:0015293">
    <property type="term" value="F:symporter activity"/>
    <property type="evidence" value="ECO:0007669"/>
    <property type="project" value="UniProtKB-KW"/>
</dbReference>
<feature type="signal peptide" evidence="9">
    <location>
        <begin position="1"/>
        <end position="24"/>
    </location>
</feature>
<accession>A0AAV2I2A0</accession>
<feature type="transmembrane region" description="Helical" evidence="8">
    <location>
        <begin position="510"/>
        <end position="531"/>
    </location>
</feature>
<keyword evidence="3 8" id="KW-0812">Transmembrane</keyword>
<feature type="chain" id="PRO_5043315234" description="Ileal sodium/bile acid cotransporter" evidence="9">
    <location>
        <begin position="25"/>
        <end position="664"/>
    </location>
</feature>
<keyword evidence="11" id="KW-1185">Reference proteome</keyword>
<dbReference type="GO" id="GO:0016020">
    <property type="term" value="C:membrane"/>
    <property type="evidence" value="ECO:0007669"/>
    <property type="project" value="UniProtKB-SubCell"/>
</dbReference>
<comment type="similarity">
    <text evidence="2">Belongs to the bile acid:sodium symporter (BASS) (TC 2.A.28) family.</text>
</comment>
<feature type="compositionally biased region" description="Basic and acidic residues" evidence="7">
    <location>
        <begin position="211"/>
        <end position="222"/>
    </location>
</feature>
<proteinExistence type="inferred from homology"/>
<evidence type="ECO:0000256" key="7">
    <source>
        <dbReference type="SAM" id="MobiDB-lite"/>
    </source>
</evidence>
<feature type="transmembrane region" description="Helical" evidence="8">
    <location>
        <begin position="286"/>
        <end position="307"/>
    </location>
</feature>
<reference evidence="10 11" key="1">
    <citation type="submission" date="2024-04" db="EMBL/GenBank/DDBJ databases">
        <authorList>
            <consortium name="Genoscope - CEA"/>
            <person name="William W."/>
        </authorList>
    </citation>
    <scope>NUCLEOTIDE SEQUENCE [LARGE SCALE GENOMIC DNA]</scope>
</reference>
<dbReference type="PANTHER" id="PTHR10361:SF28">
    <property type="entry name" value="P3 PROTEIN-RELATED"/>
    <property type="match status" value="1"/>
</dbReference>
<evidence type="ECO:0000256" key="5">
    <source>
        <dbReference type="ARBA" id="ARBA00022989"/>
    </source>
</evidence>
<comment type="caution">
    <text evidence="10">The sequence shown here is derived from an EMBL/GenBank/DDBJ whole genome shotgun (WGS) entry which is preliminary data.</text>
</comment>
<feature type="transmembrane region" description="Helical" evidence="8">
    <location>
        <begin position="253"/>
        <end position="274"/>
    </location>
</feature>
<evidence type="ECO:0000256" key="8">
    <source>
        <dbReference type="SAM" id="Phobius"/>
    </source>
</evidence>
<keyword evidence="4" id="KW-0813">Transport</keyword>
<evidence type="ECO:0000256" key="1">
    <source>
        <dbReference type="ARBA" id="ARBA00004141"/>
    </source>
</evidence>
<dbReference type="Proteomes" id="UP001497497">
    <property type="component" value="Unassembled WGS sequence"/>
</dbReference>
<feature type="transmembrane region" description="Helical" evidence="8">
    <location>
        <begin position="445"/>
        <end position="469"/>
    </location>
</feature>
<dbReference type="InterPro" id="IPR038770">
    <property type="entry name" value="Na+/solute_symporter_sf"/>
</dbReference>
<keyword evidence="9" id="KW-0732">Signal</keyword>
<feature type="region of interest" description="Disordered" evidence="7">
    <location>
        <begin position="182"/>
        <end position="225"/>
    </location>
</feature>
<feature type="transmembrane region" description="Helical" evidence="8">
    <location>
        <begin position="313"/>
        <end position="337"/>
    </location>
</feature>
<feature type="transmembrane region" description="Helical" evidence="8">
    <location>
        <begin position="419"/>
        <end position="439"/>
    </location>
</feature>
<dbReference type="PANTHER" id="PTHR10361">
    <property type="entry name" value="SODIUM-BILE ACID COTRANSPORTER"/>
    <property type="match status" value="1"/>
</dbReference>
<keyword evidence="5 8" id="KW-1133">Transmembrane helix</keyword>
<evidence type="ECO:0000256" key="9">
    <source>
        <dbReference type="SAM" id="SignalP"/>
    </source>
</evidence>
<keyword evidence="4" id="KW-0769">Symport</keyword>
<feature type="transmembrane region" description="Helical" evidence="8">
    <location>
        <begin position="349"/>
        <end position="367"/>
    </location>
</feature>
<comment type="subcellular location">
    <subcellularLocation>
        <location evidence="1">Membrane</location>
        <topology evidence="1">Multi-pass membrane protein</topology>
    </subcellularLocation>
</comment>
<organism evidence="10 11">
    <name type="scientific">Lymnaea stagnalis</name>
    <name type="common">Great pond snail</name>
    <name type="synonym">Helix stagnalis</name>
    <dbReference type="NCBI Taxonomy" id="6523"/>
    <lineage>
        <taxon>Eukaryota</taxon>
        <taxon>Metazoa</taxon>
        <taxon>Spiralia</taxon>
        <taxon>Lophotrochozoa</taxon>
        <taxon>Mollusca</taxon>
        <taxon>Gastropoda</taxon>
        <taxon>Heterobranchia</taxon>
        <taxon>Euthyneura</taxon>
        <taxon>Panpulmonata</taxon>
        <taxon>Hygrophila</taxon>
        <taxon>Lymnaeoidea</taxon>
        <taxon>Lymnaeidae</taxon>
        <taxon>Lymnaea</taxon>
    </lineage>
</organism>
<feature type="transmembrane region" description="Helical" evidence="8">
    <location>
        <begin position="478"/>
        <end position="498"/>
    </location>
</feature>
<evidence type="ECO:0000313" key="11">
    <source>
        <dbReference type="Proteomes" id="UP001497497"/>
    </source>
</evidence>
<evidence type="ECO:0000313" key="10">
    <source>
        <dbReference type="EMBL" id="CAL1540661.1"/>
    </source>
</evidence>
<dbReference type="Gene3D" id="1.20.1530.20">
    <property type="match status" value="1"/>
</dbReference>
<protein>
    <recommendedName>
        <fullName evidence="12">Ileal sodium/bile acid cotransporter</fullName>
    </recommendedName>
</protein>
<dbReference type="InterPro" id="IPR004710">
    <property type="entry name" value="Bilac:Na_transpt"/>
</dbReference>
<dbReference type="AlphaFoldDB" id="A0AAV2I2A0"/>
<evidence type="ECO:0008006" key="12">
    <source>
        <dbReference type="Google" id="ProtNLM"/>
    </source>
</evidence>
<dbReference type="InterPro" id="IPR002657">
    <property type="entry name" value="BilAc:Na_symport/Acr3"/>
</dbReference>
<evidence type="ECO:0000256" key="4">
    <source>
        <dbReference type="ARBA" id="ARBA00022847"/>
    </source>
</evidence>
<evidence type="ECO:0000256" key="2">
    <source>
        <dbReference type="ARBA" id="ARBA00006528"/>
    </source>
</evidence>
<name>A0AAV2I2A0_LYMST</name>
<gene>
    <name evidence="10" type="ORF">GSLYS_00014310001</name>
</gene>